<dbReference type="AlphaFoldDB" id="A0A081LCX7"/>
<dbReference type="GO" id="GO:0005615">
    <property type="term" value="C:extracellular space"/>
    <property type="evidence" value="ECO:0007669"/>
    <property type="project" value="TreeGrafter"/>
</dbReference>
<evidence type="ECO:0000313" key="9">
    <source>
        <dbReference type="EMBL" id="KEP27103.1"/>
    </source>
</evidence>
<evidence type="ECO:0000259" key="8">
    <source>
        <dbReference type="PROSITE" id="PS52035"/>
    </source>
</evidence>
<evidence type="ECO:0000256" key="5">
    <source>
        <dbReference type="ARBA" id="ARBA00022833"/>
    </source>
</evidence>
<dbReference type="Pfam" id="PF00246">
    <property type="entry name" value="Peptidase_M14"/>
    <property type="match status" value="1"/>
</dbReference>
<feature type="active site" description="Proton donor/acceptor" evidence="7">
    <location>
        <position position="344"/>
    </location>
</feature>
<keyword evidence="4" id="KW-0378">Hydrolase</keyword>
<comment type="cofactor">
    <cofactor evidence="1">
        <name>Zn(2+)</name>
        <dbReference type="ChEBI" id="CHEBI:29105"/>
    </cofactor>
</comment>
<reference evidence="9 10" key="1">
    <citation type="submission" date="2012-09" db="EMBL/GenBank/DDBJ databases">
        <title>Genome Sequence of Bacillus sp. DW5-4.</title>
        <authorList>
            <person name="Lai Q."/>
            <person name="Liu Y."/>
            <person name="Shao Z."/>
        </authorList>
    </citation>
    <scope>NUCLEOTIDE SEQUENCE [LARGE SCALE GENOMIC DNA]</scope>
    <source>
        <strain evidence="9 10">DW5-4</strain>
    </source>
</reference>
<evidence type="ECO:0000256" key="1">
    <source>
        <dbReference type="ARBA" id="ARBA00001947"/>
    </source>
</evidence>
<keyword evidence="6" id="KW-0482">Metalloprotease</keyword>
<dbReference type="InterPro" id="IPR000834">
    <property type="entry name" value="Peptidase_M14"/>
</dbReference>
<dbReference type="InterPro" id="IPR034274">
    <property type="entry name" value="ENP1_M14_CPD"/>
</dbReference>
<evidence type="ECO:0000256" key="3">
    <source>
        <dbReference type="ARBA" id="ARBA00022670"/>
    </source>
</evidence>
<dbReference type="GO" id="GO:0004181">
    <property type="term" value="F:metallocarboxypeptidase activity"/>
    <property type="evidence" value="ECO:0007669"/>
    <property type="project" value="InterPro"/>
</dbReference>
<name>A0A081LCX7_9BACI</name>
<keyword evidence="10" id="KW-1185">Reference proteome</keyword>
<dbReference type="SUPFAM" id="SSF53187">
    <property type="entry name" value="Zn-dependent exopeptidases"/>
    <property type="match status" value="1"/>
</dbReference>
<feature type="domain" description="Peptidase M14" evidence="8">
    <location>
        <begin position="81"/>
        <end position="374"/>
    </location>
</feature>
<dbReference type="PROSITE" id="PS52035">
    <property type="entry name" value="PEPTIDASE_M14"/>
    <property type="match status" value="1"/>
</dbReference>
<comment type="caution">
    <text evidence="9">The sequence shown here is derived from an EMBL/GenBank/DDBJ whole genome shotgun (WGS) entry which is preliminary data.</text>
</comment>
<gene>
    <name evidence="9" type="ORF">BA70_15580</name>
</gene>
<keyword evidence="3" id="KW-0645">Protease</keyword>
<dbReference type="GO" id="GO:0006508">
    <property type="term" value="P:proteolysis"/>
    <property type="evidence" value="ECO:0007669"/>
    <property type="project" value="UniProtKB-KW"/>
</dbReference>
<evidence type="ECO:0000313" key="10">
    <source>
        <dbReference type="Proteomes" id="UP000028091"/>
    </source>
</evidence>
<sequence length="374" mass="43002">MKTPSFGKIEWQLDEARMNDVAKQLGIGKAAFKLSNQTSTEHLFLPGYRLPEGTYTFQSIGDMQRFISPYRLQQSDDWINGTFEYDSAQLKEELRHLKGVFPFLHISVIGHSVLDTPIYEIRTEPVQHLHSIHLNASFHANEWITTSILLKWLKSLCLAASDPVQARHYEAVHILQTTALSIVPMVNPDGVDLVCNGPESLGLSSEELTSLNGGLSDFREWKANIRGVDLNNQFPAYWEIEYYRNQPKVPSYRDFPGDQPLTEPEAKAMANLALRKRFDRLIALHTQGEEIYWGFLGHEPAISKNTVKRLEHVSGYKPIQYLDSYAGYRDWFIYQFQSEGYTVELGLGKNPLSMNQFDSIYEKTRRLLWEACKY</sequence>
<evidence type="ECO:0000256" key="2">
    <source>
        <dbReference type="ARBA" id="ARBA00005988"/>
    </source>
</evidence>
<dbReference type="OrthoDB" id="9802862at2"/>
<comment type="similarity">
    <text evidence="2 7">Belongs to the peptidase M14 family.</text>
</comment>
<dbReference type="GO" id="GO:0008270">
    <property type="term" value="F:zinc ion binding"/>
    <property type="evidence" value="ECO:0007669"/>
    <property type="project" value="InterPro"/>
</dbReference>
<dbReference type="EMBL" id="JOTP01000005">
    <property type="protein sequence ID" value="KEP27103.1"/>
    <property type="molecule type" value="Genomic_DNA"/>
</dbReference>
<evidence type="ECO:0000256" key="6">
    <source>
        <dbReference type="ARBA" id="ARBA00023049"/>
    </source>
</evidence>
<dbReference type="PANTHER" id="PTHR11705">
    <property type="entry name" value="PROTEASE FAMILY M14 CARBOXYPEPTIDASE A,B"/>
    <property type="match status" value="1"/>
</dbReference>
<evidence type="ECO:0000256" key="4">
    <source>
        <dbReference type="ARBA" id="ARBA00022801"/>
    </source>
</evidence>
<dbReference type="PANTHER" id="PTHR11705:SF143">
    <property type="entry name" value="SLL0236 PROTEIN"/>
    <property type="match status" value="1"/>
</dbReference>
<proteinExistence type="inferred from homology"/>
<evidence type="ECO:0000256" key="7">
    <source>
        <dbReference type="PROSITE-ProRule" id="PRU01379"/>
    </source>
</evidence>
<protein>
    <recommendedName>
        <fullName evidence="8">Peptidase M14 domain-containing protein</fullName>
    </recommendedName>
</protein>
<organism evidence="9 10">
    <name type="scientific">Bacillus zhangzhouensis</name>
    <dbReference type="NCBI Taxonomy" id="1178540"/>
    <lineage>
        <taxon>Bacteria</taxon>
        <taxon>Bacillati</taxon>
        <taxon>Bacillota</taxon>
        <taxon>Bacilli</taxon>
        <taxon>Bacillales</taxon>
        <taxon>Bacillaceae</taxon>
        <taxon>Bacillus</taxon>
    </lineage>
</organism>
<keyword evidence="5" id="KW-0862">Zinc</keyword>
<dbReference type="RefSeq" id="WP_034319592.1">
    <property type="nucleotide sequence ID" value="NZ_JOTP01000005.1"/>
</dbReference>
<dbReference type="eggNOG" id="COG2866">
    <property type="taxonomic scope" value="Bacteria"/>
</dbReference>
<dbReference type="Gene3D" id="3.40.630.10">
    <property type="entry name" value="Zn peptidases"/>
    <property type="match status" value="1"/>
</dbReference>
<accession>A0A081LCX7</accession>
<dbReference type="SMART" id="SM00631">
    <property type="entry name" value="Zn_pept"/>
    <property type="match status" value="1"/>
</dbReference>
<dbReference type="CDD" id="cd06229">
    <property type="entry name" value="M14_Endopeptidase_I"/>
    <property type="match status" value="1"/>
</dbReference>
<dbReference type="Proteomes" id="UP000028091">
    <property type="component" value="Unassembled WGS sequence"/>
</dbReference>